<dbReference type="Pfam" id="PF00318">
    <property type="entry name" value="Ribosomal_S2"/>
    <property type="match status" value="2"/>
</dbReference>
<dbReference type="AlphaFoldDB" id="A0A3P6CS48"/>
<dbReference type="PROSITE" id="PS00963">
    <property type="entry name" value="RIBOSOMAL_S2_2"/>
    <property type="match status" value="1"/>
</dbReference>
<evidence type="ECO:0000256" key="7">
    <source>
        <dbReference type="RuleBase" id="RU003631"/>
    </source>
</evidence>
<evidence type="ECO:0000256" key="2">
    <source>
        <dbReference type="ARBA" id="ARBA00006242"/>
    </source>
</evidence>
<evidence type="ECO:0000256" key="1">
    <source>
        <dbReference type="ARBA" id="ARBA00004496"/>
    </source>
</evidence>
<evidence type="ECO:0000256" key="6">
    <source>
        <dbReference type="HAMAP-Rule" id="MF_03015"/>
    </source>
</evidence>
<dbReference type="PROSITE" id="PS00962">
    <property type="entry name" value="RIBOSOMAL_S2_1"/>
    <property type="match status" value="1"/>
</dbReference>
<dbReference type="FunFam" id="3.40.50.10490:FF:000017">
    <property type="entry name" value="40S ribosomal protein SA"/>
    <property type="match status" value="1"/>
</dbReference>
<sequence>MATNVQLSQKESDIKMMCAAEVHLGTKNCNYQMERYVFKRRNDGIYIFNLGKTWEKLQMAARVIVAIENPQDIIVQSARPYGQRAVLKFAQYTGANAIAGRHTPGTFTNQMQTSFSEPRLLILTDPRTDHQPIKEGALGNIPIIAFCDTDSPMRFVDIGIPANNKGKHSIGCLFWLLARMVLQMRGTIRPAQKWDVMVRGIVSFLCCSHLVRSVLYRWICSFTESQKSLSRLKTKRLHLRQILDSLHLNMELPVENGPLLRFLMLHGQEMLSSQSALLLQLLLGMMTLVSFDKI</sequence>
<dbReference type="GO" id="GO:0000028">
    <property type="term" value="P:ribosomal small subunit assembly"/>
    <property type="evidence" value="ECO:0007669"/>
    <property type="project" value="UniProtKB-UniRule"/>
</dbReference>
<evidence type="ECO:0000256" key="3">
    <source>
        <dbReference type="ARBA" id="ARBA00022490"/>
    </source>
</evidence>
<dbReference type="GO" id="GO:0003735">
    <property type="term" value="F:structural constituent of ribosome"/>
    <property type="evidence" value="ECO:0007669"/>
    <property type="project" value="UniProtKB-UniRule"/>
</dbReference>
<name>A0A3P6CS48_BRAOL</name>
<dbReference type="NCBIfam" id="TIGR01012">
    <property type="entry name" value="uS2_euk_arch"/>
    <property type="match status" value="1"/>
</dbReference>
<dbReference type="EMBL" id="LR031873">
    <property type="protein sequence ID" value="VDD13031.1"/>
    <property type="molecule type" value="Genomic_DNA"/>
</dbReference>
<comment type="subcellular location">
    <subcellularLocation>
        <location evidence="1 6">Cytoplasm</location>
    </subcellularLocation>
</comment>
<dbReference type="GO" id="GO:0022627">
    <property type="term" value="C:cytosolic small ribosomal subunit"/>
    <property type="evidence" value="ECO:0007669"/>
    <property type="project" value="UniProtKB-UniRule"/>
</dbReference>
<dbReference type="HAMAP" id="MF_03015">
    <property type="entry name" value="Ribosomal_S2_euk"/>
    <property type="match status" value="1"/>
</dbReference>
<dbReference type="CDD" id="cd01425">
    <property type="entry name" value="RPS2"/>
    <property type="match status" value="1"/>
</dbReference>
<dbReference type="InterPro" id="IPR001865">
    <property type="entry name" value="Ribosomal_uS2"/>
</dbReference>
<keyword evidence="5 6" id="KW-0687">Ribonucleoprotein</keyword>
<dbReference type="InterPro" id="IPR005707">
    <property type="entry name" value="Ribosomal_uS2_euk/arc"/>
</dbReference>
<evidence type="ECO:0000256" key="4">
    <source>
        <dbReference type="ARBA" id="ARBA00022980"/>
    </source>
</evidence>
<keyword evidence="4 6" id="KW-0689">Ribosomal protein</keyword>
<proteinExistence type="inferred from homology"/>
<protein>
    <recommendedName>
        <fullName evidence="6">Small ribosomal subunit protein uS2</fullName>
    </recommendedName>
</protein>
<accession>A0A3P6CS48</accession>
<dbReference type="InterPro" id="IPR018130">
    <property type="entry name" value="Ribosomal_uS2_CS"/>
</dbReference>
<organism evidence="8">
    <name type="scientific">Brassica oleracea</name>
    <name type="common">Wild cabbage</name>
    <dbReference type="NCBI Taxonomy" id="3712"/>
    <lineage>
        <taxon>Eukaryota</taxon>
        <taxon>Viridiplantae</taxon>
        <taxon>Streptophyta</taxon>
        <taxon>Embryophyta</taxon>
        <taxon>Tracheophyta</taxon>
        <taxon>Spermatophyta</taxon>
        <taxon>Magnoliopsida</taxon>
        <taxon>eudicotyledons</taxon>
        <taxon>Gunneridae</taxon>
        <taxon>Pentapetalae</taxon>
        <taxon>rosids</taxon>
        <taxon>malvids</taxon>
        <taxon>Brassicales</taxon>
        <taxon>Brassicaceae</taxon>
        <taxon>Brassiceae</taxon>
        <taxon>Brassica</taxon>
    </lineage>
</organism>
<keyword evidence="3 6" id="KW-0963">Cytoplasm</keyword>
<dbReference type="InterPro" id="IPR023591">
    <property type="entry name" value="Ribosomal_uS2_flav_dom_sf"/>
</dbReference>
<dbReference type="PRINTS" id="PR00395">
    <property type="entry name" value="RIBOSOMALS2"/>
</dbReference>
<comment type="subunit">
    <text evidence="6">Component of the small ribosomal subunit. Mature ribosomes consist of a small (40S) and a large (60S) subunit. The 40S subunit contains about 33 different proteins and 1 molecule of RNA (18S). The 60S subunit contains about 49 different proteins and 3 molecules of RNA (25S, 5.8S and 5S). Interacts with ribosomal protein S21.</text>
</comment>
<reference evidence="8" key="1">
    <citation type="submission" date="2018-11" db="EMBL/GenBank/DDBJ databases">
        <authorList>
            <consortium name="Genoscope - CEA"/>
            <person name="William W."/>
        </authorList>
    </citation>
    <scope>NUCLEOTIDE SEQUENCE</scope>
</reference>
<dbReference type="PANTHER" id="PTHR11489">
    <property type="entry name" value="40S RIBOSOMAL PROTEIN SA"/>
    <property type="match status" value="1"/>
</dbReference>
<evidence type="ECO:0000313" key="8">
    <source>
        <dbReference type="EMBL" id="VDD13031.1"/>
    </source>
</evidence>
<dbReference type="InterPro" id="IPR027498">
    <property type="entry name" value="Ribosomal_uS2_euk"/>
</dbReference>
<evidence type="ECO:0000256" key="5">
    <source>
        <dbReference type="ARBA" id="ARBA00023274"/>
    </source>
</evidence>
<dbReference type="SUPFAM" id="SSF52313">
    <property type="entry name" value="Ribosomal protein S2"/>
    <property type="match status" value="1"/>
</dbReference>
<dbReference type="Gene3D" id="3.40.50.10490">
    <property type="entry name" value="Glucose-6-phosphate isomerase like protein, domain 1"/>
    <property type="match status" value="1"/>
</dbReference>
<dbReference type="GO" id="GO:0006412">
    <property type="term" value="P:translation"/>
    <property type="evidence" value="ECO:0007669"/>
    <property type="project" value="UniProtKB-UniRule"/>
</dbReference>
<comment type="function">
    <text evidence="6">Required for the assembly and/or stability of the 40S ribosomal subunit. Required for the processing of the 20S rRNA-precursor to mature 18S rRNA in a late step of the maturation of 40S ribosomal subunits.</text>
</comment>
<gene>
    <name evidence="8" type="ORF">BOLC4T26946H</name>
</gene>
<comment type="similarity">
    <text evidence="2 6 7">Belongs to the universal ribosomal protein uS2 family.</text>
</comment>